<reference evidence="2 3" key="1">
    <citation type="submission" date="2020-04" db="EMBL/GenBank/DDBJ databases">
        <authorList>
            <person name="Hitch T.C.A."/>
            <person name="Wylensek D."/>
            <person name="Clavel T."/>
        </authorList>
    </citation>
    <scope>NUCLEOTIDE SEQUENCE [LARGE SCALE GENOMIC DNA]</scope>
    <source>
        <strain evidence="2 3">COR2-253-APC-1A</strain>
    </source>
</reference>
<comment type="caution">
    <text evidence="2">The sequence shown here is derived from an EMBL/GenBank/DDBJ whole genome shotgun (WGS) entry which is preliminary data.</text>
</comment>
<dbReference type="PANTHER" id="PTHR30093">
    <property type="entry name" value="GENERAL SECRETION PATHWAY PROTEIN G"/>
    <property type="match status" value="1"/>
</dbReference>
<keyword evidence="1" id="KW-1133">Transmembrane helix</keyword>
<keyword evidence="1" id="KW-0812">Transmembrane</keyword>
<dbReference type="EMBL" id="JABAEW010000074">
    <property type="protein sequence ID" value="NMD89054.1"/>
    <property type="molecule type" value="Genomic_DNA"/>
</dbReference>
<organism evidence="2 3">
    <name type="scientific">Victivallis vadensis</name>
    <dbReference type="NCBI Taxonomy" id="172901"/>
    <lineage>
        <taxon>Bacteria</taxon>
        <taxon>Pseudomonadati</taxon>
        <taxon>Lentisphaerota</taxon>
        <taxon>Lentisphaeria</taxon>
        <taxon>Victivallales</taxon>
        <taxon>Victivallaceae</taxon>
        <taxon>Victivallis</taxon>
    </lineage>
</organism>
<sequence>MKKFAPFTLIELLVVIAIIAILASMLLPALNQARKKARHTTCVNNFKQSGSMIQFYQGDYQDMWLMQNNDWVHWAGILYLGGYMHSSSKVVFCPESAANSLPVARDSSGQTWEGHENSTSPYRIINDFRIQYCYTANYEGCSESSFSNRAAKSFGEAGRVMVFAGIRNPSRFFLLGDGFHKQSEYNRNRLESAGITAVYFKRIHNKNLYNFLFADGHVEPLAMATMREQIHRDLSFAY</sequence>
<dbReference type="Pfam" id="PF07963">
    <property type="entry name" value="N_methyl"/>
    <property type="match status" value="1"/>
</dbReference>
<dbReference type="SUPFAM" id="SSF54523">
    <property type="entry name" value="Pili subunits"/>
    <property type="match status" value="1"/>
</dbReference>
<dbReference type="InterPro" id="IPR012902">
    <property type="entry name" value="N_methyl_site"/>
</dbReference>
<dbReference type="AlphaFoldDB" id="A0A848AZH9"/>
<evidence type="ECO:0000313" key="3">
    <source>
        <dbReference type="Proteomes" id="UP000576225"/>
    </source>
</evidence>
<protein>
    <submittedName>
        <fullName evidence="2">Type II secretion system protein</fullName>
    </submittedName>
</protein>
<name>A0A848AZH9_9BACT</name>
<dbReference type="InterPro" id="IPR045584">
    <property type="entry name" value="Pilin-like"/>
</dbReference>
<gene>
    <name evidence="2" type="ORF">HF882_20930</name>
</gene>
<dbReference type="PANTHER" id="PTHR30093:SF2">
    <property type="entry name" value="TYPE II SECRETION SYSTEM PROTEIN H"/>
    <property type="match status" value="1"/>
</dbReference>
<accession>A0A848AZH9</accession>
<keyword evidence="1" id="KW-0472">Membrane</keyword>
<dbReference type="NCBIfam" id="TIGR02532">
    <property type="entry name" value="IV_pilin_GFxxxE"/>
    <property type="match status" value="1"/>
</dbReference>
<dbReference type="RefSeq" id="WP_168964005.1">
    <property type="nucleotide sequence ID" value="NZ_JABAEW010000074.1"/>
</dbReference>
<dbReference type="Proteomes" id="UP000576225">
    <property type="component" value="Unassembled WGS sequence"/>
</dbReference>
<evidence type="ECO:0000313" key="2">
    <source>
        <dbReference type="EMBL" id="NMD89054.1"/>
    </source>
</evidence>
<dbReference type="Gene3D" id="3.30.700.10">
    <property type="entry name" value="Glycoprotein, Type 4 Pilin"/>
    <property type="match status" value="1"/>
</dbReference>
<proteinExistence type="predicted"/>
<evidence type="ECO:0000256" key="1">
    <source>
        <dbReference type="SAM" id="Phobius"/>
    </source>
</evidence>
<feature type="transmembrane region" description="Helical" evidence="1">
    <location>
        <begin position="12"/>
        <end position="30"/>
    </location>
</feature>